<gene>
    <name evidence="1" type="ORF">EII34_00305</name>
</gene>
<dbReference type="InterPro" id="IPR045596">
    <property type="entry name" value="DUF6459"/>
</dbReference>
<dbReference type="Pfam" id="PF20060">
    <property type="entry name" value="DUF6459"/>
    <property type="match status" value="1"/>
</dbReference>
<dbReference type="OrthoDB" id="3731420at2"/>
<dbReference type="RefSeq" id="WP_124841618.1">
    <property type="nucleotide sequence ID" value="NZ_JAUNKP010000025.1"/>
</dbReference>
<protein>
    <submittedName>
        <fullName evidence="1">Uncharacterized protein</fullName>
    </submittedName>
</protein>
<dbReference type="AlphaFoldDB" id="A0A3P1TCN0"/>
<evidence type="ECO:0000313" key="2">
    <source>
        <dbReference type="Proteomes" id="UP000280819"/>
    </source>
</evidence>
<comment type="caution">
    <text evidence="1">The sequence shown here is derived from an EMBL/GenBank/DDBJ whole genome shotgun (WGS) entry which is preliminary data.</text>
</comment>
<evidence type="ECO:0000313" key="1">
    <source>
        <dbReference type="EMBL" id="RRD06980.1"/>
    </source>
</evidence>
<organism evidence="1 2">
    <name type="scientific">Arachnia propionica</name>
    <dbReference type="NCBI Taxonomy" id="1750"/>
    <lineage>
        <taxon>Bacteria</taxon>
        <taxon>Bacillati</taxon>
        <taxon>Actinomycetota</taxon>
        <taxon>Actinomycetes</taxon>
        <taxon>Propionibacteriales</taxon>
        <taxon>Propionibacteriaceae</taxon>
        <taxon>Arachnia</taxon>
    </lineage>
</organism>
<accession>A0A3P1TCN0</accession>
<dbReference type="EMBL" id="RQZG01000001">
    <property type="protein sequence ID" value="RRD06980.1"/>
    <property type="molecule type" value="Genomic_DNA"/>
</dbReference>
<sequence>MTHPQLTQAAFIVARCIREALVGSRALHQIRPWLAPEAFNRLVVYVDTLDLRPGRLGRMHVQCPSPGVAEATGTIQSGERWLALCLRLELAETWNCSDLALVGAG</sequence>
<name>A0A3P1TCN0_9ACTN</name>
<reference evidence="1 2" key="1">
    <citation type="submission" date="2018-11" db="EMBL/GenBank/DDBJ databases">
        <title>Genomes From Bacteria Associated with the Canine Oral Cavity: a Test Case for Automated Genome-Based Taxonomic Assignment.</title>
        <authorList>
            <person name="Coil D.A."/>
            <person name="Jospin G."/>
            <person name="Darling A.E."/>
            <person name="Wallis C."/>
            <person name="Davis I.J."/>
            <person name="Harris S."/>
            <person name="Eisen J.A."/>
            <person name="Holcombe L.J."/>
            <person name="O'Flynn C."/>
        </authorList>
    </citation>
    <scope>NUCLEOTIDE SEQUENCE [LARGE SCALE GENOMIC DNA]</scope>
    <source>
        <strain evidence="1 2">OH887_COT-365</strain>
    </source>
</reference>
<dbReference type="Proteomes" id="UP000280819">
    <property type="component" value="Unassembled WGS sequence"/>
</dbReference>
<proteinExistence type="predicted"/>